<comment type="similarity">
    <text evidence="2">Belongs to the PpiC/parvulin rotamase family.</text>
</comment>
<dbReference type="InterPro" id="IPR050245">
    <property type="entry name" value="PrsA_foldase"/>
</dbReference>
<evidence type="ECO:0000256" key="3">
    <source>
        <dbReference type="ARBA" id="ARBA00013194"/>
    </source>
</evidence>
<evidence type="ECO:0000313" key="8">
    <source>
        <dbReference type="Proteomes" id="UP000297890"/>
    </source>
</evidence>
<dbReference type="SUPFAM" id="SSF109998">
    <property type="entry name" value="Triger factor/SurA peptide-binding domain-like"/>
    <property type="match status" value="1"/>
</dbReference>
<protein>
    <recommendedName>
        <fullName evidence="3">peptidylprolyl isomerase</fullName>
        <ecNumber evidence="3">5.2.1.8</ecNumber>
    </recommendedName>
</protein>
<reference evidence="7 8" key="1">
    <citation type="journal article" date="2019" name="ISME J.">
        <title>Candidatus Macondimonas diazotrophica, a novel gammaproteobacterial genus dominating crude-oil-contaminated coastal sediments.</title>
        <authorList>
            <person name="Karthikeyan S."/>
            <person name="Konstantinidis K."/>
        </authorList>
    </citation>
    <scope>NUCLEOTIDE SEQUENCE [LARGE SCALE GENOMIC DNA]</scope>
    <source>
        <strain evidence="7 8">KTK01</strain>
    </source>
</reference>
<accession>A0A4Z0F714</accession>
<evidence type="ECO:0000256" key="4">
    <source>
        <dbReference type="ARBA" id="ARBA00023110"/>
    </source>
</evidence>
<proteinExistence type="inferred from homology"/>
<dbReference type="PROSITE" id="PS01096">
    <property type="entry name" value="PPIC_PPIASE_1"/>
    <property type="match status" value="1"/>
</dbReference>
<keyword evidence="8" id="KW-1185">Reference proteome</keyword>
<dbReference type="SUPFAM" id="SSF54534">
    <property type="entry name" value="FKBP-like"/>
    <property type="match status" value="1"/>
</dbReference>
<dbReference type="PANTHER" id="PTHR47245:SF2">
    <property type="entry name" value="PEPTIDYL-PROLYL CIS-TRANS ISOMERASE HP_0175-RELATED"/>
    <property type="match status" value="1"/>
</dbReference>
<evidence type="ECO:0000259" key="6">
    <source>
        <dbReference type="PROSITE" id="PS50198"/>
    </source>
</evidence>
<dbReference type="EMBL" id="SRIO01000012">
    <property type="protein sequence ID" value="TFZ82079.1"/>
    <property type="molecule type" value="Genomic_DNA"/>
</dbReference>
<evidence type="ECO:0000256" key="2">
    <source>
        <dbReference type="ARBA" id="ARBA00007656"/>
    </source>
</evidence>
<dbReference type="PROSITE" id="PS50198">
    <property type="entry name" value="PPIC_PPIASE_2"/>
    <property type="match status" value="1"/>
</dbReference>
<dbReference type="InterPro" id="IPR000297">
    <property type="entry name" value="PPIase_PpiC"/>
</dbReference>
<sequence length="258" mass="28633">MVNDHPIAQRHIAAEMQHFPGDQFESSWHQAARALIIRELLLQQARRLALDTTPQADVQGGIETEEDALIRALIEREVPPCEAPPEQVRRHYDDHPERFMTPLLQEAEHILIAARRDQADAFAAARAKADQLHAQLLQAPERFAELARSFSDCASGAEGGRLGQLGPGETTPPFEAALQRLAPGDISTPVETAYGFHLIRLLRRGEPRRLPFEAVSSVIADRLTEQAHRRAIARYIAQLIAQADIQGFTPEPSPPPIS</sequence>
<dbReference type="Proteomes" id="UP000297890">
    <property type="component" value="Unassembled WGS sequence"/>
</dbReference>
<feature type="domain" description="PpiC" evidence="6">
    <location>
        <begin position="102"/>
        <end position="203"/>
    </location>
</feature>
<dbReference type="PANTHER" id="PTHR47245">
    <property type="entry name" value="PEPTIDYLPROLYL ISOMERASE"/>
    <property type="match status" value="1"/>
</dbReference>
<dbReference type="InterPro" id="IPR027304">
    <property type="entry name" value="Trigger_fact/SurA_dom_sf"/>
</dbReference>
<dbReference type="InterPro" id="IPR023058">
    <property type="entry name" value="PPIase_PpiC_CS"/>
</dbReference>
<dbReference type="Pfam" id="PF00639">
    <property type="entry name" value="Rotamase"/>
    <property type="match status" value="1"/>
</dbReference>
<dbReference type="OrthoDB" id="9769613at2"/>
<organism evidence="7 8">
    <name type="scientific">Candidatus Macondimonas diazotrophica</name>
    <dbReference type="NCBI Taxonomy" id="2305248"/>
    <lineage>
        <taxon>Bacteria</taxon>
        <taxon>Pseudomonadati</taxon>
        <taxon>Pseudomonadota</taxon>
        <taxon>Gammaproteobacteria</taxon>
        <taxon>Chromatiales</taxon>
        <taxon>Ectothiorhodospiraceae</taxon>
        <taxon>Candidatus Macondimonas</taxon>
    </lineage>
</organism>
<evidence type="ECO:0000256" key="1">
    <source>
        <dbReference type="ARBA" id="ARBA00000971"/>
    </source>
</evidence>
<comment type="caution">
    <text evidence="7">The sequence shown here is derived from an EMBL/GenBank/DDBJ whole genome shotgun (WGS) entry which is preliminary data.</text>
</comment>
<evidence type="ECO:0000313" key="7">
    <source>
        <dbReference type="EMBL" id="TFZ82079.1"/>
    </source>
</evidence>
<dbReference type="GO" id="GO:0003755">
    <property type="term" value="F:peptidyl-prolyl cis-trans isomerase activity"/>
    <property type="evidence" value="ECO:0007669"/>
    <property type="project" value="UniProtKB-KW"/>
</dbReference>
<evidence type="ECO:0000256" key="5">
    <source>
        <dbReference type="PROSITE-ProRule" id="PRU00278"/>
    </source>
</evidence>
<dbReference type="EC" id="5.2.1.8" evidence="3"/>
<name>A0A4Z0F714_9GAMM</name>
<dbReference type="Gene3D" id="3.10.50.40">
    <property type="match status" value="1"/>
</dbReference>
<gene>
    <name evidence="7" type="ORF">E4680_09560</name>
</gene>
<keyword evidence="5 7" id="KW-0413">Isomerase</keyword>
<dbReference type="AlphaFoldDB" id="A0A4Z0F714"/>
<comment type="catalytic activity">
    <reaction evidence="1">
        <text>[protein]-peptidylproline (omega=180) = [protein]-peptidylproline (omega=0)</text>
        <dbReference type="Rhea" id="RHEA:16237"/>
        <dbReference type="Rhea" id="RHEA-COMP:10747"/>
        <dbReference type="Rhea" id="RHEA-COMP:10748"/>
        <dbReference type="ChEBI" id="CHEBI:83833"/>
        <dbReference type="ChEBI" id="CHEBI:83834"/>
        <dbReference type="EC" id="5.2.1.8"/>
    </reaction>
</comment>
<dbReference type="InterPro" id="IPR046357">
    <property type="entry name" value="PPIase_dom_sf"/>
</dbReference>
<keyword evidence="4 5" id="KW-0697">Rotamase</keyword>